<keyword evidence="5" id="KW-0769">Symport</keyword>
<feature type="transmembrane region" description="Helical" evidence="15">
    <location>
        <begin position="379"/>
        <end position="407"/>
    </location>
</feature>
<keyword evidence="3" id="KW-0813">Transport</keyword>
<feature type="transmembrane region" description="Helical" evidence="15">
    <location>
        <begin position="95"/>
        <end position="115"/>
    </location>
</feature>
<name>A0A1G9X5F9_9BACL</name>
<evidence type="ECO:0000256" key="11">
    <source>
        <dbReference type="ARBA" id="ARBA00023180"/>
    </source>
</evidence>
<feature type="transmembrane region" description="Helical" evidence="15">
    <location>
        <begin position="291"/>
        <end position="310"/>
    </location>
</feature>
<feature type="transmembrane region" description="Helical" evidence="15">
    <location>
        <begin position="428"/>
        <end position="447"/>
    </location>
</feature>
<evidence type="ECO:0000256" key="12">
    <source>
        <dbReference type="ARBA" id="ARBA00023201"/>
    </source>
</evidence>
<keyword evidence="8" id="KW-0915">Sodium</keyword>
<dbReference type="OrthoDB" id="9789704at2"/>
<evidence type="ECO:0000313" key="17">
    <source>
        <dbReference type="Proteomes" id="UP000199544"/>
    </source>
</evidence>
<feature type="transmembrane region" description="Helical" evidence="15">
    <location>
        <begin position="173"/>
        <end position="193"/>
    </location>
</feature>
<feature type="transmembrane region" description="Helical" evidence="15">
    <location>
        <begin position="520"/>
        <end position="540"/>
    </location>
</feature>
<feature type="transmembrane region" description="Helical" evidence="15">
    <location>
        <begin position="26"/>
        <end position="49"/>
    </location>
</feature>
<feature type="transmembrane region" description="Helical" evidence="15">
    <location>
        <begin position="487"/>
        <end position="508"/>
    </location>
</feature>
<evidence type="ECO:0000256" key="1">
    <source>
        <dbReference type="ARBA" id="ARBA00004141"/>
    </source>
</evidence>
<dbReference type="EMBL" id="FNHW01000001">
    <property type="protein sequence ID" value="SDM91756.1"/>
    <property type="molecule type" value="Genomic_DNA"/>
</dbReference>
<feature type="compositionally biased region" description="Polar residues" evidence="14">
    <location>
        <begin position="1"/>
        <end position="13"/>
    </location>
</feature>
<evidence type="ECO:0000256" key="14">
    <source>
        <dbReference type="SAM" id="MobiDB-lite"/>
    </source>
</evidence>
<evidence type="ECO:0000256" key="5">
    <source>
        <dbReference type="ARBA" id="ARBA00022847"/>
    </source>
</evidence>
<evidence type="ECO:0000313" key="16">
    <source>
        <dbReference type="EMBL" id="SDM91756.1"/>
    </source>
</evidence>
<dbReference type="GO" id="GO:0008292">
    <property type="term" value="P:acetylcholine biosynthetic process"/>
    <property type="evidence" value="ECO:0007669"/>
    <property type="project" value="TreeGrafter"/>
</dbReference>
<evidence type="ECO:0000256" key="7">
    <source>
        <dbReference type="ARBA" id="ARBA00022989"/>
    </source>
</evidence>
<keyword evidence="10 15" id="KW-0472">Membrane</keyword>
<keyword evidence="9" id="KW-0406">Ion transport</keyword>
<feature type="transmembrane region" description="Helical" evidence="15">
    <location>
        <begin position="322"/>
        <end position="349"/>
    </location>
</feature>
<feature type="transmembrane region" description="Helical" evidence="15">
    <location>
        <begin position="55"/>
        <end position="74"/>
    </location>
</feature>
<dbReference type="InterPro" id="IPR001734">
    <property type="entry name" value="Na/solute_symporter"/>
</dbReference>
<feature type="transmembrane region" description="Helical" evidence="15">
    <location>
        <begin position="127"/>
        <end position="147"/>
    </location>
</feature>
<keyword evidence="4 15" id="KW-0812">Transmembrane</keyword>
<evidence type="ECO:0000256" key="13">
    <source>
        <dbReference type="RuleBase" id="RU362091"/>
    </source>
</evidence>
<evidence type="ECO:0000256" key="3">
    <source>
        <dbReference type="ARBA" id="ARBA00022448"/>
    </source>
</evidence>
<feature type="region of interest" description="Disordered" evidence="14">
    <location>
        <begin position="1"/>
        <end position="20"/>
    </location>
</feature>
<dbReference type="InterPro" id="IPR038377">
    <property type="entry name" value="Na/Glc_symporter_sf"/>
</dbReference>
<reference evidence="17" key="1">
    <citation type="submission" date="2016-10" db="EMBL/GenBank/DDBJ databases">
        <authorList>
            <person name="Varghese N."/>
            <person name="Submissions S."/>
        </authorList>
    </citation>
    <scope>NUCLEOTIDE SEQUENCE [LARGE SCALE GENOMIC DNA]</scope>
    <source>
        <strain evidence="17">CGMCC 1.6854</strain>
    </source>
</reference>
<organism evidence="16 17">
    <name type="scientific">Fictibacillus solisalsi</name>
    <dbReference type="NCBI Taxonomy" id="459525"/>
    <lineage>
        <taxon>Bacteria</taxon>
        <taxon>Bacillati</taxon>
        <taxon>Bacillota</taxon>
        <taxon>Bacilli</taxon>
        <taxon>Bacillales</taxon>
        <taxon>Fictibacillaceae</taxon>
        <taxon>Fictibacillus</taxon>
    </lineage>
</organism>
<keyword evidence="7 15" id="KW-1133">Transmembrane helix</keyword>
<evidence type="ECO:0000256" key="2">
    <source>
        <dbReference type="ARBA" id="ARBA00006434"/>
    </source>
</evidence>
<evidence type="ECO:0000256" key="9">
    <source>
        <dbReference type="ARBA" id="ARBA00023065"/>
    </source>
</evidence>
<dbReference type="STRING" id="459525.SAMN04488137_2571"/>
<comment type="subcellular location">
    <subcellularLocation>
        <location evidence="1">Membrane</location>
        <topology evidence="1">Multi-pass membrane protein</topology>
    </subcellularLocation>
</comment>
<dbReference type="Proteomes" id="UP000199544">
    <property type="component" value="Unassembled WGS sequence"/>
</dbReference>
<feature type="transmembrane region" description="Helical" evidence="15">
    <location>
        <begin position="453"/>
        <end position="475"/>
    </location>
</feature>
<keyword evidence="12" id="KW-0739">Sodium transport</keyword>
<feature type="transmembrane region" description="Helical" evidence="15">
    <location>
        <begin position="233"/>
        <end position="251"/>
    </location>
</feature>
<keyword evidence="17" id="KW-1185">Reference proteome</keyword>
<dbReference type="Gene3D" id="1.20.1730.10">
    <property type="entry name" value="Sodium/glucose cotransporter"/>
    <property type="match status" value="1"/>
</dbReference>
<gene>
    <name evidence="16" type="ORF">SAMN04488137_2571</name>
</gene>
<comment type="similarity">
    <text evidence="2 13">Belongs to the sodium:solute symporter (SSF) (TC 2.A.21) family.</text>
</comment>
<evidence type="ECO:0000256" key="15">
    <source>
        <dbReference type="SAM" id="Phobius"/>
    </source>
</evidence>
<dbReference type="PANTHER" id="PTHR45897">
    <property type="entry name" value="HIGH-AFFINITY CHOLINE TRANSPORTER 1"/>
    <property type="match status" value="1"/>
</dbReference>
<dbReference type="AlphaFoldDB" id="A0A1G9X5F9"/>
<feature type="transmembrane region" description="Helical" evidence="15">
    <location>
        <begin position="199"/>
        <end position="221"/>
    </location>
</feature>
<dbReference type="Pfam" id="PF00474">
    <property type="entry name" value="SSF"/>
    <property type="match status" value="1"/>
</dbReference>
<dbReference type="GO" id="GO:0005886">
    <property type="term" value="C:plasma membrane"/>
    <property type="evidence" value="ECO:0007669"/>
    <property type="project" value="TreeGrafter"/>
</dbReference>
<evidence type="ECO:0000256" key="10">
    <source>
        <dbReference type="ARBA" id="ARBA00023136"/>
    </source>
</evidence>
<evidence type="ECO:0000256" key="6">
    <source>
        <dbReference type="ARBA" id="ARBA00022979"/>
    </source>
</evidence>
<keyword evidence="6" id="KW-0530">Neurotransmitter biosynthesis</keyword>
<keyword evidence="11" id="KW-0325">Glycoprotein</keyword>
<evidence type="ECO:0000256" key="4">
    <source>
        <dbReference type="ARBA" id="ARBA00022692"/>
    </source>
</evidence>
<evidence type="ECO:0000256" key="8">
    <source>
        <dbReference type="ARBA" id="ARBA00023053"/>
    </source>
</evidence>
<sequence>MSMNAPKQPNSGGVPQVGRKSSKPPFWNPLTVAVTGFIVFSLITLGYSLFAKKTIYWPGLFIMLGLYCLFYYIGAKAVEKRKGKTDDMLVAGRSMPLWLSMFTMTATWVGGGYIAGTAETVYSDGIVWTQAPWAYAISLILGGIFFARKMRRMEFMTMLDPLESRFGKKMAGLLYIPALLGELFWSAAILTALGTTFGVILGLSFTVSIIFSAIVAIAYTVVGGLWAIAHTDVLQITIMFAGLLLVLPFAFSHVGGFQEAFSNYSGNMKGATSMFPPLTGWDDPEWGKKYWYWWDYALLLIFGGIPWQIYFQRVLSAKNENVAMWLSISAGVLCALAAIPPTLIGIAGFNADWASLGTAKPQNASLILTYVFKYMTPEMVGAIALGGLAAAVLAAVAASFLSASGMASWNVYRPLTKKKATPQQLQKVIRRCVIIIGVGATLIALNTKSVYSLWYLSSDMVYCILFPQLTCALYYKWANKYGSIAGFLVAIILRFGGGEPVLNIPAFIPYPLVENGTIYFPFRTTSMLAGLFTILVVSYLTRHKCPPLPLTNVRRNKQETVQ</sequence>
<dbReference type="PROSITE" id="PS50283">
    <property type="entry name" value="NA_SOLUT_SYMP_3"/>
    <property type="match status" value="1"/>
</dbReference>
<protein>
    <submittedName>
        <fullName evidence="16">Solute carrier family 5 (High affinity choline transporter), member 7</fullName>
    </submittedName>
</protein>
<dbReference type="PANTHER" id="PTHR45897:SF4">
    <property type="entry name" value="HIGH-AFFINITY CHOLINE TRANSPORTER 1"/>
    <property type="match status" value="1"/>
</dbReference>
<dbReference type="CDD" id="cd11474">
    <property type="entry name" value="SLC5sbd_CHT"/>
    <property type="match status" value="1"/>
</dbReference>
<proteinExistence type="inferred from homology"/>
<accession>A0A1G9X5F9</accession>
<dbReference type="InterPro" id="IPR052244">
    <property type="entry name" value="Choline_transporter"/>
</dbReference>
<dbReference type="GO" id="GO:0005307">
    <property type="term" value="F:choline:sodium symporter activity"/>
    <property type="evidence" value="ECO:0007669"/>
    <property type="project" value="TreeGrafter"/>
</dbReference>